<evidence type="ECO:0000256" key="8">
    <source>
        <dbReference type="ARBA" id="ARBA00048679"/>
    </source>
</evidence>
<dbReference type="Proteomes" id="UP000050424">
    <property type="component" value="Unassembled WGS sequence"/>
</dbReference>
<dbReference type="PANTHER" id="PTHR47634">
    <property type="entry name" value="PROTEIN KINASE DOMAIN-CONTAINING PROTEIN-RELATED"/>
    <property type="match status" value="1"/>
</dbReference>
<sequence>MADDPPFPSSLPSSSLPPFPTPVVYPPGWDDPLSDTGSDSSSQFDFPKFDYCEDLEKYVPGGLHPVHPGETYDDGRYKILHKLDFGGFATVWLARDAHESRYVALKFVCADESEGYRDLLSVEKYLPSADDNVLGDYFVKSFGRLYFDGPNSGHPCEVMPVLGPSLSALSCHDLRLTPSSARKLAFQAAQALAYLHSQGICHGGKWSRLSDDQLELTHQLYLTSNNILIRLSSIDDLSEDELSTLLGAPETAPVKRSSGQPPEPSAPKYVVNVVDLTRLPWGLHDCICITDFDRSFLVDDPPNDILGTPKKLLAPEAIYDLQPGPKSDVWALACTIFRMRAGYDLFHDLLSRSPAAALILVTSVLGPFPEKWAVVKFDDDGWPIQDSEVSTSEVNWEFVHAYKTAETPLEDLVSRIFDQRDSKEVEPVTQAAITSPMIWRPPPPETGYSWTTIKSDGYEHLFTSMCEGEAICFRDLLSKDV</sequence>
<dbReference type="EMBL" id="LKCW01000008">
    <property type="protein sequence ID" value="KPM45361.1"/>
    <property type="molecule type" value="Genomic_DNA"/>
</dbReference>
<keyword evidence="12" id="KW-1185">Reference proteome</keyword>
<dbReference type="GO" id="GO:0050684">
    <property type="term" value="P:regulation of mRNA processing"/>
    <property type="evidence" value="ECO:0007669"/>
    <property type="project" value="TreeGrafter"/>
</dbReference>
<dbReference type="InterPro" id="IPR051334">
    <property type="entry name" value="SRPK"/>
</dbReference>
<evidence type="ECO:0000256" key="5">
    <source>
        <dbReference type="ARBA" id="ARBA00022777"/>
    </source>
</evidence>
<reference evidence="11 12" key="1">
    <citation type="submission" date="2015-09" db="EMBL/GenBank/DDBJ databases">
        <title>Draft genome of a European isolate of the apple canker pathogen Neonectria ditissima.</title>
        <authorList>
            <person name="Gomez-Cortecero A."/>
            <person name="Harrison R.J."/>
            <person name="Armitage A.D."/>
        </authorList>
    </citation>
    <scope>NUCLEOTIDE SEQUENCE [LARGE SCALE GENOMIC DNA]</scope>
    <source>
        <strain evidence="11 12">R09/05</strain>
    </source>
</reference>
<organism evidence="11 12">
    <name type="scientific">Neonectria ditissima</name>
    <dbReference type="NCBI Taxonomy" id="78410"/>
    <lineage>
        <taxon>Eukaryota</taxon>
        <taxon>Fungi</taxon>
        <taxon>Dikarya</taxon>
        <taxon>Ascomycota</taxon>
        <taxon>Pezizomycotina</taxon>
        <taxon>Sordariomycetes</taxon>
        <taxon>Hypocreomycetidae</taxon>
        <taxon>Hypocreales</taxon>
        <taxon>Nectriaceae</taxon>
        <taxon>Neonectria</taxon>
    </lineage>
</organism>
<evidence type="ECO:0000313" key="11">
    <source>
        <dbReference type="EMBL" id="KPM45361.1"/>
    </source>
</evidence>
<keyword evidence="3" id="KW-0808">Transferase</keyword>
<dbReference type="PROSITE" id="PS50011">
    <property type="entry name" value="PROTEIN_KINASE_DOM"/>
    <property type="match status" value="1"/>
</dbReference>
<dbReference type="AlphaFoldDB" id="A0A0P7BUS4"/>
<evidence type="ECO:0000256" key="3">
    <source>
        <dbReference type="ARBA" id="ARBA00022679"/>
    </source>
</evidence>
<evidence type="ECO:0000256" key="7">
    <source>
        <dbReference type="ARBA" id="ARBA00047899"/>
    </source>
</evidence>
<dbReference type="PANTHER" id="PTHR47634:SF9">
    <property type="entry name" value="PROTEIN KINASE DOMAIN-CONTAINING PROTEIN-RELATED"/>
    <property type="match status" value="1"/>
</dbReference>
<evidence type="ECO:0000256" key="4">
    <source>
        <dbReference type="ARBA" id="ARBA00022741"/>
    </source>
</evidence>
<accession>A0A0P7BUS4</accession>
<keyword evidence="5" id="KW-0418">Kinase</keyword>
<dbReference type="SUPFAM" id="SSF56112">
    <property type="entry name" value="Protein kinase-like (PK-like)"/>
    <property type="match status" value="1"/>
</dbReference>
<comment type="catalytic activity">
    <reaction evidence="8">
        <text>L-seryl-[protein] + ATP = O-phospho-L-seryl-[protein] + ADP + H(+)</text>
        <dbReference type="Rhea" id="RHEA:17989"/>
        <dbReference type="Rhea" id="RHEA-COMP:9863"/>
        <dbReference type="Rhea" id="RHEA-COMP:11604"/>
        <dbReference type="ChEBI" id="CHEBI:15378"/>
        <dbReference type="ChEBI" id="CHEBI:29999"/>
        <dbReference type="ChEBI" id="CHEBI:30616"/>
        <dbReference type="ChEBI" id="CHEBI:83421"/>
        <dbReference type="ChEBI" id="CHEBI:456216"/>
        <dbReference type="EC" id="2.7.11.1"/>
    </reaction>
</comment>
<dbReference type="Gene3D" id="3.30.200.20">
    <property type="entry name" value="Phosphorylase Kinase, domain 1"/>
    <property type="match status" value="1"/>
</dbReference>
<dbReference type="EC" id="2.7.11.1" evidence="1"/>
<dbReference type="STRING" id="78410.A0A0P7BUS4"/>
<evidence type="ECO:0000313" key="12">
    <source>
        <dbReference type="Proteomes" id="UP000050424"/>
    </source>
</evidence>
<dbReference type="GO" id="GO:0000245">
    <property type="term" value="P:spliceosomal complex assembly"/>
    <property type="evidence" value="ECO:0007669"/>
    <property type="project" value="TreeGrafter"/>
</dbReference>
<dbReference type="InterPro" id="IPR000719">
    <property type="entry name" value="Prot_kinase_dom"/>
</dbReference>
<name>A0A0P7BUS4_9HYPO</name>
<dbReference type="Gene3D" id="1.10.510.10">
    <property type="entry name" value="Transferase(Phosphotransferase) domain 1"/>
    <property type="match status" value="1"/>
</dbReference>
<keyword evidence="6" id="KW-0067">ATP-binding</keyword>
<evidence type="ECO:0000256" key="1">
    <source>
        <dbReference type="ARBA" id="ARBA00012513"/>
    </source>
</evidence>
<evidence type="ECO:0000259" key="10">
    <source>
        <dbReference type="PROSITE" id="PS50011"/>
    </source>
</evidence>
<dbReference type="GO" id="GO:0005524">
    <property type="term" value="F:ATP binding"/>
    <property type="evidence" value="ECO:0007669"/>
    <property type="project" value="UniProtKB-KW"/>
</dbReference>
<keyword evidence="4" id="KW-0547">Nucleotide-binding</keyword>
<comment type="catalytic activity">
    <reaction evidence="7">
        <text>L-threonyl-[protein] + ATP = O-phospho-L-threonyl-[protein] + ADP + H(+)</text>
        <dbReference type="Rhea" id="RHEA:46608"/>
        <dbReference type="Rhea" id="RHEA-COMP:11060"/>
        <dbReference type="Rhea" id="RHEA-COMP:11605"/>
        <dbReference type="ChEBI" id="CHEBI:15378"/>
        <dbReference type="ChEBI" id="CHEBI:30013"/>
        <dbReference type="ChEBI" id="CHEBI:30616"/>
        <dbReference type="ChEBI" id="CHEBI:61977"/>
        <dbReference type="ChEBI" id="CHEBI:456216"/>
        <dbReference type="EC" id="2.7.11.1"/>
    </reaction>
</comment>
<keyword evidence="2" id="KW-0723">Serine/threonine-protein kinase</keyword>
<feature type="domain" description="Protein kinase" evidence="10">
    <location>
        <begin position="77"/>
        <end position="438"/>
    </location>
</feature>
<evidence type="ECO:0000256" key="9">
    <source>
        <dbReference type="SAM" id="MobiDB-lite"/>
    </source>
</evidence>
<feature type="compositionally biased region" description="Pro residues" evidence="9">
    <location>
        <begin position="1"/>
        <end position="25"/>
    </location>
</feature>
<dbReference type="OrthoDB" id="5979581at2759"/>
<protein>
    <recommendedName>
        <fullName evidence="1">non-specific serine/threonine protein kinase</fullName>
        <ecNumber evidence="1">2.7.11.1</ecNumber>
    </recommendedName>
</protein>
<proteinExistence type="predicted"/>
<evidence type="ECO:0000256" key="6">
    <source>
        <dbReference type="ARBA" id="ARBA00022840"/>
    </source>
</evidence>
<feature type="region of interest" description="Disordered" evidence="9">
    <location>
        <begin position="1"/>
        <end position="41"/>
    </location>
</feature>
<dbReference type="SMART" id="SM00220">
    <property type="entry name" value="S_TKc"/>
    <property type="match status" value="1"/>
</dbReference>
<comment type="caution">
    <text evidence="11">The sequence shown here is derived from an EMBL/GenBank/DDBJ whole genome shotgun (WGS) entry which is preliminary data.</text>
</comment>
<dbReference type="InterPro" id="IPR011009">
    <property type="entry name" value="Kinase-like_dom_sf"/>
</dbReference>
<gene>
    <name evidence="11" type="ORF">AK830_g1175</name>
</gene>
<dbReference type="GO" id="GO:0004674">
    <property type="term" value="F:protein serine/threonine kinase activity"/>
    <property type="evidence" value="ECO:0007669"/>
    <property type="project" value="UniProtKB-KW"/>
</dbReference>
<evidence type="ECO:0000256" key="2">
    <source>
        <dbReference type="ARBA" id="ARBA00022527"/>
    </source>
</evidence>